<feature type="compositionally biased region" description="Low complexity" evidence="1">
    <location>
        <begin position="66"/>
        <end position="76"/>
    </location>
</feature>
<evidence type="ECO:0000313" key="2">
    <source>
        <dbReference type="EMBL" id="MOY34694.1"/>
    </source>
</evidence>
<accession>A0A4D5RCX4</accession>
<proteinExistence type="predicted"/>
<organism evidence="2">
    <name type="scientific">Ixodes scapularis</name>
    <name type="common">Black-legged tick</name>
    <name type="synonym">Deer tick</name>
    <dbReference type="NCBI Taxonomy" id="6945"/>
    <lineage>
        <taxon>Eukaryota</taxon>
        <taxon>Metazoa</taxon>
        <taxon>Ecdysozoa</taxon>
        <taxon>Arthropoda</taxon>
        <taxon>Chelicerata</taxon>
        <taxon>Arachnida</taxon>
        <taxon>Acari</taxon>
        <taxon>Parasitiformes</taxon>
        <taxon>Ixodida</taxon>
        <taxon>Ixodoidea</taxon>
        <taxon>Ixodidae</taxon>
        <taxon>Ixodinae</taxon>
        <taxon>Ixodes</taxon>
    </lineage>
</organism>
<evidence type="ECO:0000256" key="1">
    <source>
        <dbReference type="SAM" id="MobiDB-lite"/>
    </source>
</evidence>
<dbReference type="AlphaFoldDB" id="A0A4D5RCX4"/>
<protein>
    <submittedName>
        <fullName evidence="2">Putative secreted protein</fullName>
    </submittedName>
</protein>
<dbReference type="EMBL" id="GHJT01000723">
    <property type="protein sequence ID" value="MOY34694.1"/>
    <property type="molecule type" value="Transcribed_RNA"/>
</dbReference>
<name>A0A4D5RCX4_IXOSC</name>
<feature type="compositionally biased region" description="Low complexity" evidence="1">
    <location>
        <begin position="25"/>
        <end position="48"/>
    </location>
</feature>
<sequence>MPWSWRASAWTAGPCPFPSCSSCAPPNTRRATASASARSSKTPSSATRLPCTASRTPGPKTRGRKSSSSSCCSSSSATPRCAACTRAGAAWQWRMPRKHCSSTRTT</sequence>
<reference evidence="2" key="1">
    <citation type="submission" date="2019-04" db="EMBL/GenBank/DDBJ databases">
        <title>An insight into the mialome of Ixodes scapularis.</title>
        <authorList>
            <person name="Ribeiro J.M."/>
            <person name="Mather T.N."/>
            <person name="Karim S."/>
        </authorList>
    </citation>
    <scope>NUCLEOTIDE SEQUENCE</scope>
</reference>
<feature type="region of interest" description="Disordered" evidence="1">
    <location>
        <begin position="25"/>
        <end position="80"/>
    </location>
</feature>